<keyword evidence="4" id="KW-1185">Reference proteome</keyword>
<dbReference type="Gene3D" id="3.50.70.10">
    <property type="match status" value="1"/>
</dbReference>
<comment type="caution">
    <text evidence="3">The sequence shown here is derived from an EMBL/GenBank/DDBJ whole genome shotgun (WGS) entry which is preliminary data.</text>
</comment>
<evidence type="ECO:0000259" key="2">
    <source>
        <dbReference type="Pfam" id="PF16036"/>
    </source>
</evidence>
<keyword evidence="1" id="KW-0732">Signal</keyword>
<feature type="signal peptide" evidence="1">
    <location>
        <begin position="1"/>
        <end position="21"/>
    </location>
</feature>
<dbReference type="OrthoDB" id="7277038at2"/>
<dbReference type="InterPro" id="IPR036298">
    <property type="entry name" value="Chalcone_isomerase_sf"/>
</dbReference>
<dbReference type="InterPro" id="IPR016088">
    <property type="entry name" value="Chalcone_isomerase_3-sand"/>
</dbReference>
<proteinExistence type="predicted"/>
<reference evidence="4" key="1">
    <citation type="submission" date="2017-05" db="EMBL/GenBank/DDBJ databases">
        <authorList>
            <person name="Sharma S."/>
            <person name="Sidhu C."/>
            <person name="Pinnaka A.K."/>
        </authorList>
    </citation>
    <scope>NUCLEOTIDE SEQUENCE [LARGE SCALE GENOMIC DNA]</scope>
    <source>
        <strain evidence="4">AK93</strain>
    </source>
</reference>
<name>A0A3E0WMP8_9GAMM</name>
<protein>
    <recommendedName>
        <fullName evidence="2">Chalcone isomerase domain-containing protein</fullName>
    </recommendedName>
</protein>
<dbReference type="RefSeq" id="WP_116303380.1">
    <property type="nucleotide sequence ID" value="NZ_NFZV01000021.1"/>
</dbReference>
<dbReference type="Proteomes" id="UP000256763">
    <property type="component" value="Unassembled WGS sequence"/>
</dbReference>
<dbReference type="PANTHER" id="PTHR47698:SF2">
    <property type="entry name" value="FATTY-ACID-BINDING PROTEIN 3, CHLOROPLASTIC"/>
    <property type="match status" value="1"/>
</dbReference>
<evidence type="ECO:0000256" key="1">
    <source>
        <dbReference type="SAM" id="SignalP"/>
    </source>
</evidence>
<dbReference type="EMBL" id="NFZW01000021">
    <property type="protein sequence ID" value="RFA33421.1"/>
    <property type="molecule type" value="Genomic_DNA"/>
</dbReference>
<sequence length="188" mass="20353">MLRRLAFACALGLLVSFSAQAETVTVRGVELPARIELGGEELVLNGHGIRSRFMVRVYVGALYLPESASAAQTVLGMQGPKRIRLSLLRDVDPETLDEAMNEGINNNLSAEEIAALAPYIEQLNSLVDSGNQGDDIFLDYIPGEGVRVSAAGRERGTIASEELYRALLLIWLGDKPADERLKRGMLGG</sequence>
<dbReference type="SUPFAM" id="SSF54626">
    <property type="entry name" value="Chalcone isomerase"/>
    <property type="match status" value="1"/>
</dbReference>
<organism evidence="3 4">
    <name type="scientific">Alkalilimnicola ehrlichii</name>
    <dbReference type="NCBI Taxonomy" id="351052"/>
    <lineage>
        <taxon>Bacteria</taxon>
        <taxon>Pseudomonadati</taxon>
        <taxon>Pseudomonadota</taxon>
        <taxon>Gammaproteobacteria</taxon>
        <taxon>Chromatiales</taxon>
        <taxon>Ectothiorhodospiraceae</taxon>
        <taxon>Alkalilimnicola</taxon>
    </lineage>
</organism>
<accession>A0A3E0WMP8</accession>
<gene>
    <name evidence="3" type="ORF">CAL65_17310</name>
</gene>
<dbReference type="PANTHER" id="PTHR47698">
    <property type="entry name" value="FATTY-ACID-BINDING PROTEIN 3, CHLOROPLASTIC"/>
    <property type="match status" value="1"/>
</dbReference>
<dbReference type="GO" id="GO:0016872">
    <property type="term" value="F:intramolecular lyase activity"/>
    <property type="evidence" value="ECO:0007669"/>
    <property type="project" value="InterPro"/>
</dbReference>
<evidence type="ECO:0000313" key="3">
    <source>
        <dbReference type="EMBL" id="RFA33421.1"/>
    </source>
</evidence>
<evidence type="ECO:0000313" key="4">
    <source>
        <dbReference type="Proteomes" id="UP000256763"/>
    </source>
</evidence>
<dbReference type="Pfam" id="PF16036">
    <property type="entry name" value="Chalcone_3"/>
    <property type="match status" value="1"/>
</dbReference>
<dbReference type="AlphaFoldDB" id="A0A3E0WMP8"/>
<feature type="chain" id="PRO_5017651732" description="Chalcone isomerase domain-containing protein" evidence="1">
    <location>
        <begin position="22"/>
        <end position="188"/>
    </location>
</feature>
<feature type="domain" description="Chalcone isomerase" evidence="2">
    <location>
        <begin position="24"/>
        <end position="187"/>
    </location>
</feature>
<dbReference type="InterPro" id="IPR016087">
    <property type="entry name" value="Chalcone_isomerase"/>
</dbReference>